<accession>A0AAV5CFN9</accession>
<dbReference type="InterPro" id="IPR046533">
    <property type="entry name" value="DUF6598"/>
</dbReference>
<protein>
    <recommendedName>
        <fullName evidence="1">DUF6598 domain-containing protein</fullName>
    </recommendedName>
</protein>
<organism evidence="2 3">
    <name type="scientific">Eleusine coracana subsp. coracana</name>
    <dbReference type="NCBI Taxonomy" id="191504"/>
    <lineage>
        <taxon>Eukaryota</taxon>
        <taxon>Viridiplantae</taxon>
        <taxon>Streptophyta</taxon>
        <taxon>Embryophyta</taxon>
        <taxon>Tracheophyta</taxon>
        <taxon>Spermatophyta</taxon>
        <taxon>Magnoliopsida</taxon>
        <taxon>Liliopsida</taxon>
        <taxon>Poales</taxon>
        <taxon>Poaceae</taxon>
        <taxon>PACMAD clade</taxon>
        <taxon>Chloridoideae</taxon>
        <taxon>Cynodonteae</taxon>
        <taxon>Eleusininae</taxon>
        <taxon>Eleusine</taxon>
    </lineage>
</organism>
<dbReference type="EMBL" id="BQKI01000006">
    <property type="protein sequence ID" value="GJM96912.1"/>
    <property type="molecule type" value="Genomic_DNA"/>
</dbReference>
<dbReference type="Proteomes" id="UP001054889">
    <property type="component" value="Unassembled WGS sequence"/>
</dbReference>
<feature type="domain" description="DUF6598" evidence="1">
    <location>
        <begin position="14"/>
        <end position="188"/>
    </location>
</feature>
<comment type="caution">
    <text evidence="2">The sequence shown here is derived from an EMBL/GenBank/DDBJ whole genome shotgun (WGS) entry which is preliminary data.</text>
</comment>
<gene>
    <name evidence="2" type="primary">ga13787</name>
    <name evidence="2" type="ORF">PR202_ga13787</name>
</gene>
<evidence type="ECO:0000313" key="3">
    <source>
        <dbReference type="Proteomes" id="UP001054889"/>
    </source>
</evidence>
<name>A0AAV5CFN9_ELECO</name>
<reference evidence="2" key="2">
    <citation type="submission" date="2021-12" db="EMBL/GenBank/DDBJ databases">
        <title>Resequencing data analysis of finger millet.</title>
        <authorList>
            <person name="Hatakeyama M."/>
            <person name="Aluri S."/>
            <person name="Balachadran M.T."/>
            <person name="Sivarajan S.R."/>
            <person name="Poveda L."/>
            <person name="Shimizu-Inatsugi R."/>
            <person name="Schlapbach R."/>
            <person name="Sreeman S.M."/>
            <person name="Shimizu K.K."/>
        </authorList>
    </citation>
    <scope>NUCLEOTIDE SEQUENCE</scope>
</reference>
<dbReference type="PANTHER" id="PTHR33065:SF193">
    <property type="entry name" value="DUF6598 DOMAIN-CONTAINING PROTEIN"/>
    <property type="match status" value="1"/>
</dbReference>
<dbReference type="PANTHER" id="PTHR33065">
    <property type="entry name" value="OS07G0486400 PROTEIN"/>
    <property type="match status" value="1"/>
</dbReference>
<proteinExistence type="predicted"/>
<dbReference type="AlphaFoldDB" id="A0AAV5CFN9"/>
<sequence length="196" mass="21944">MTLSKATGPCLLNGSLIEMTGPKRAIEIVCPVLIEFDMRIKNGEQEKDDQQLIDGDFGCYDHRTYPPLKHRIYGNGGTVDMSLTYVEHAVEATIEIVISEVHGDFTLSLSSFIEVMGDYEEIQLFDGIVDQPMGFRRFVVAVTWDTAMLLKFNSASYNVERCCSFKAQLHGYARQNINLGLASVSVKVTWSTVQSF</sequence>
<dbReference type="Pfam" id="PF20241">
    <property type="entry name" value="DUF6598"/>
    <property type="match status" value="1"/>
</dbReference>
<reference evidence="2" key="1">
    <citation type="journal article" date="2018" name="DNA Res.">
        <title>Multiple hybrid de novo genome assembly of finger millet, an orphan allotetraploid crop.</title>
        <authorList>
            <person name="Hatakeyama M."/>
            <person name="Aluri S."/>
            <person name="Balachadran M.T."/>
            <person name="Sivarajan S.R."/>
            <person name="Patrignani A."/>
            <person name="Gruter S."/>
            <person name="Poveda L."/>
            <person name="Shimizu-Inatsugi R."/>
            <person name="Baeten J."/>
            <person name="Francoijs K.J."/>
            <person name="Nataraja K.N."/>
            <person name="Reddy Y.A.N."/>
            <person name="Phadnis S."/>
            <person name="Ravikumar R.L."/>
            <person name="Schlapbach R."/>
            <person name="Sreeman S.M."/>
            <person name="Shimizu K.K."/>
        </authorList>
    </citation>
    <scope>NUCLEOTIDE SEQUENCE</scope>
</reference>
<evidence type="ECO:0000313" key="2">
    <source>
        <dbReference type="EMBL" id="GJM96912.1"/>
    </source>
</evidence>
<evidence type="ECO:0000259" key="1">
    <source>
        <dbReference type="Pfam" id="PF20241"/>
    </source>
</evidence>
<keyword evidence="3" id="KW-1185">Reference proteome</keyword>